<dbReference type="EMBL" id="JACHEM010000042">
    <property type="protein sequence ID" value="MBB6440174.1"/>
    <property type="molecule type" value="Genomic_DNA"/>
</dbReference>
<dbReference type="AlphaFoldDB" id="A0A7X0LU82"/>
<proteinExistence type="predicted"/>
<dbReference type="GO" id="GO:0016746">
    <property type="term" value="F:acyltransferase activity"/>
    <property type="evidence" value="ECO:0007669"/>
    <property type="project" value="UniProtKB-KW"/>
</dbReference>
<evidence type="ECO:0000256" key="1">
    <source>
        <dbReference type="SAM" id="MobiDB-lite"/>
    </source>
</evidence>
<gene>
    <name evidence="2" type="ORF">HNQ79_006687</name>
</gene>
<sequence length="200" mass="20320">MITPGGGWYMGMTARLTAAGGALALVVALAGCGGDGGAPAASEAPSAASAPPARSSAPADPGAAQRAAVLAAYRAMTQAQTAAYRKADPAGTGLEKYATVQALGKMRMDLRQMKAAGTVVRGGPGHTPTVSALDLRAKIPAATVSDCIDLSRYETYDVKAGKVIPLPSAQPLRYIATASMERWDGRWMVTDLNPQGGGTC</sequence>
<keyword evidence="2" id="KW-0012">Acyltransferase</keyword>
<feature type="region of interest" description="Disordered" evidence="1">
    <location>
        <begin position="38"/>
        <end position="61"/>
    </location>
</feature>
<comment type="caution">
    <text evidence="2">The sequence shown here is derived from an EMBL/GenBank/DDBJ whole genome shotgun (WGS) entry which is preliminary data.</text>
</comment>
<reference evidence="2 3" key="1">
    <citation type="submission" date="2020-08" db="EMBL/GenBank/DDBJ databases">
        <title>Genomic Encyclopedia of Type Strains, Phase IV (KMG-IV): sequencing the most valuable type-strain genomes for metagenomic binning, comparative biology and taxonomic classification.</title>
        <authorList>
            <person name="Goeker M."/>
        </authorList>
    </citation>
    <scope>NUCLEOTIDE SEQUENCE [LARGE SCALE GENOMIC DNA]</scope>
    <source>
        <strain evidence="2 3">DSM 40141</strain>
    </source>
</reference>
<dbReference type="Proteomes" id="UP000540423">
    <property type="component" value="Unassembled WGS sequence"/>
</dbReference>
<dbReference type="RefSeq" id="WP_229923804.1">
    <property type="nucleotide sequence ID" value="NZ_BNBN01000031.1"/>
</dbReference>
<evidence type="ECO:0000313" key="2">
    <source>
        <dbReference type="EMBL" id="MBB6440174.1"/>
    </source>
</evidence>
<keyword evidence="2" id="KW-0670">Pyruvate</keyword>
<accession>A0A7X0LU82</accession>
<protein>
    <submittedName>
        <fullName evidence="2">Pyruvate/2-oxoglutarate dehydrogenase complex dihydrolipoamide acyltransferase (E2) component</fullName>
    </submittedName>
</protein>
<keyword evidence="3" id="KW-1185">Reference proteome</keyword>
<organism evidence="2 3">
    <name type="scientific">Streptomyces candidus</name>
    <dbReference type="NCBI Taxonomy" id="67283"/>
    <lineage>
        <taxon>Bacteria</taxon>
        <taxon>Bacillati</taxon>
        <taxon>Actinomycetota</taxon>
        <taxon>Actinomycetes</taxon>
        <taxon>Kitasatosporales</taxon>
        <taxon>Streptomycetaceae</taxon>
        <taxon>Streptomyces</taxon>
    </lineage>
</organism>
<keyword evidence="2" id="KW-0808">Transferase</keyword>
<evidence type="ECO:0000313" key="3">
    <source>
        <dbReference type="Proteomes" id="UP000540423"/>
    </source>
</evidence>
<name>A0A7X0LU82_9ACTN</name>